<dbReference type="EMBL" id="KQ422177">
    <property type="protein sequence ID" value="KOF75412.1"/>
    <property type="molecule type" value="Genomic_DNA"/>
</dbReference>
<evidence type="ECO:0000313" key="1">
    <source>
        <dbReference type="EMBL" id="KOF75412.1"/>
    </source>
</evidence>
<gene>
    <name evidence="1" type="ORF">OCBIM_22034800mg</name>
</gene>
<proteinExistence type="predicted"/>
<organism evidence="1">
    <name type="scientific">Octopus bimaculoides</name>
    <name type="common">California two-spotted octopus</name>
    <dbReference type="NCBI Taxonomy" id="37653"/>
    <lineage>
        <taxon>Eukaryota</taxon>
        <taxon>Metazoa</taxon>
        <taxon>Spiralia</taxon>
        <taxon>Lophotrochozoa</taxon>
        <taxon>Mollusca</taxon>
        <taxon>Cephalopoda</taxon>
        <taxon>Coleoidea</taxon>
        <taxon>Octopodiformes</taxon>
        <taxon>Octopoda</taxon>
        <taxon>Incirrata</taxon>
        <taxon>Octopodidae</taxon>
        <taxon>Octopus</taxon>
    </lineage>
</organism>
<name>A0A0L8GEG2_OCTBM</name>
<reference evidence="1" key="1">
    <citation type="submission" date="2015-07" db="EMBL/GenBank/DDBJ databases">
        <title>MeaNS - Measles Nucleotide Surveillance Program.</title>
        <authorList>
            <person name="Tran T."/>
            <person name="Druce J."/>
        </authorList>
    </citation>
    <scope>NUCLEOTIDE SEQUENCE</scope>
    <source>
        <strain evidence="1">UCB-OBI-ISO-001</strain>
        <tissue evidence="1">Gonad</tissue>
    </source>
</reference>
<sequence length="57" mass="6660">MKFTDLIARNKKEVRKSFMWTNMESGYNLPLHSGQTDHGNVSSIHILVLLFHLLLYN</sequence>
<accession>A0A0L8GEG2</accession>
<protein>
    <submittedName>
        <fullName evidence="1">Uncharacterized protein</fullName>
    </submittedName>
</protein>
<dbReference type="AlphaFoldDB" id="A0A0L8GEG2"/>